<proteinExistence type="predicted"/>
<evidence type="ECO:0000313" key="2">
    <source>
        <dbReference type="EMBL" id="CAB1413508.1"/>
    </source>
</evidence>
<evidence type="ECO:0000256" key="1">
    <source>
        <dbReference type="SAM" id="MobiDB-lite"/>
    </source>
</evidence>
<evidence type="ECO:0000313" key="3">
    <source>
        <dbReference type="Proteomes" id="UP001153269"/>
    </source>
</evidence>
<reference evidence="2" key="1">
    <citation type="submission" date="2020-03" db="EMBL/GenBank/DDBJ databases">
        <authorList>
            <person name="Weist P."/>
        </authorList>
    </citation>
    <scope>NUCLEOTIDE SEQUENCE</scope>
</reference>
<gene>
    <name evidence="2" type="ORF">PLEPLA_LOCUS1208</name>
</gene>
<dbReference type="Proteomes" id="UP001153269">
    <property type="component" value="Unassembled WGS sequence"/>
</dbReference>
<protein>
    <submittedName>
        <fullName evidence="2">Uncharacterized protein</fullName>
    </submittedName>
</protein>
<feature type="compositionally biased region" description="Basic and acidic residues" evidence="1">
    <location>
        <begin position="1"/>
        <end position="13"/>
    </location>
</feature>
<comment type="caution">
    <text evidence="2">The sequence shown here is derived from an EMBL/GenBank/DDBJ whole genome shotgun (WGS) entry which is preliminary data.</text>
</comment>
<feature type="region of interest" description="Disordered" evidence="1">
    <location>
        <begin position="1"/>
        <end position="20"/>
    </location>
</feature>
<accession>A0A9N7Y5K4</accession>
<sequence>MVPSRDTSERVASDEAAAAERAPLQAAVNASMDHIPLSEPIRRSIDVAAVHQTPRLSFSALGENHDHTHRFDQLSLRLDEDHMSSSPLNQQLNTVSSRLLPPPGASSRDWRKSL</sequence>
<organism evidence="2 3">
    <name type="scientific">Pleuronectes platessa</name>
    <name type="common">European plaice</name>
    <dbReference type="NCBI Taxonomy" id="8262"/>
    <lineage>
        <taxon>Eukaryota</taxon>
        <taxon>Metazoa</taxon>
        <taxon>Chordata</taxon>
        <taxon>Craniata</taxon>
        <taxon>Vertebrata</taxon>
        <taxon>Euteleostomi</taxon>
        <taxon>Actinopterygii</taxon>
        <taxon>Neopterygii</taxon>
        <taxon>Teleostei</taxon>
        <taxon>Neoteleostei</taxon>
        <taxon>Acanthomorphata</taxon>
        <taxon>Carangaria</taxon>
        <taxon>Pleuronectiformes</taxon>
        <taxon>Pleuronectoidei</taxon>
        <taxon>Pleuronectidae</taxon>
        <taxon>Pleuronectes</taxon>
    </lineage>
</organism>
<dbReference type="AlphaFoldDB" id="A0A9N7Y5K4"/>
<dbReference type="EMBL" id="CADEAL010000058">
    <property type="protein sequence ID" value="CAB1413508.1"/>
    <property type="molecule type" value="Genomic_DNA"/>
</dbReference>
<name>A0A9N7Y5K4_PLEPL</name>
<keyword evidence="3" id="KW-1185">Reference proteome</keyword>
<feature type="compositionally biased region" description="Polar residues" evidence="1">
    <location>
        <begin position="84"/>
        <end position="97"/>
    </location>
</feature>
<feature type="region of interest" description="Disordered" evidence="1">
    <location>
        <begin position="82"/>
        <end position="114"/>
    </location>
</feature>